<name>A0AB73UBF1_BACCE</name>
<dbReference type="EMBL" id="CP028009">
    <property type="protein sequence ID" value="QHV41703.1"/>
    <property type="molecule type" value="Genomic_DNA"/>
</dbReference>
<evidence type="ECO:0008006" key="3">
    <source>
        <dbReference type="Google" id="ProtNLM"/>
    </source>
</evidence>
<accession>A0AB73UBF1</accession>
<reference evidence="1 2" key="1">
    <citation type="submission" date="2018-03" db="EMBL/GenBank/DDBJ databases">
        <title>The complete genome of bacterial strain SGAir0260.</title>
        <authorList>
            <person name="Schuster S.C."/>
        </authorList>
    </citation>
    <scope>NUCLEOTIDE SEQUENCE [LARGE SCALE GENOMIC DNA]</scope>
    <source>
        <strain evidence="1 2">SGAir0260</strain>
    </source>
</reference>
<dbReference type="Proteomes" id="UP000464780">
    <property type="component" value="Chromosome"/>
</dbReference>
<evidence type="ECO:0000313" key="1">
    <source>
        <dbReference type="EMBL" id="QHV41703.1"/>
    </source>
</evidence>
<gene>
    <name evidence="1" type="ORF">C1N66_00295</name>
</gene>
<organism evidence="1 2">
    <name type="scientific">Bacillus cereus</name>
    <dbReference type="NCBI Taxonomy" id="1396"/>
    <lineage>
        <taxon>Bacteria</taxon>
        <taxon>Bacillati</taxon>
        <taxon>Bacillota</taxon>
        <taxon>Bacilli</taxon>
        <taxon>Bacillales</taxon>
        <taxon>Bacillaceae</taxon>
        <taxon>Bacillus</taxon>
        <taxon>Bacillus cereus group</taxon>
    </lineage>
</organism>
<sequence>MCENYMIGISNGANVTKHQIEKLEFLSKENQELKKLLNVLLKTAESLNVTVDFCKRNYVKK</sequence>
<evidence type="ECO:0000313" key="2">
    <source>
        <dbReference type="Proteomes" id="UP000464780"/>
    </source>
</evidence>
<dbReference type="RefSeq" id="WP_162279632.1">
    <property type="nucleotide sequence ID" value="NZ_CP028009.1"/>
</dbReference>
<dbReference type="AlphaFoldDB" id="A0AB73UBF1"/>
<protein>
    <recommendedName>
        <fullName evidence="3">Transposase</fullName>
    </recommendedName>
</protein>
<proteinExistence type="predicted"/>